<gene>
    <name evidence="2" type="ORF">AVDCRST_MAG94-1664</name>
</gene>
<name>A0A6J4L772_9CYAN</name>
<feature type="domain" description="Polymerase nucleotidyl transferase" evidence="1">
    <location>
        <begin position="24"/>
        <end position="72"/>
    </location>
</feature>
<evidence type="ECO:0000313" key="2">
    <source>
        <dbReference type="EMBL" id="CAA9325798.1"/>
    </source>
</evidence>
<dbReference type="AlphaFoldDB" id="A0A6J4L772"/>
<dbReference type="CDD" id="cd05403">
    <property type="entry name" value="NT_KNTase_like"/>
    <property type="match status" value="1"/>
</dbReference>
<sequence>MDDKAQFWKVEAMTHPQLEAILAQLRCYLKQLYSDRLEQVILYGSQARGDARSDSDIDVLIVLREPVNPSQEIKRTSKFIAQLCLDNEVLISRAFASPAQVAAEQSPFFLNVRHEGVSV</sequence>
<dbReference type="InterPro" id="IPR002934">
    <property type="entry name" value="Polymerase_NTP_transf_dom"/>
</dbReference>
<dbReference type="GO" id="GO:0016779">
    <property type="term" value="F:nucleotidyltransferase activity"/>
    <property type="evidence" value="ECO:0007669"/>
    <property type="project" value="InterPro"/>
</dbReference>
<dbReference type="Gene3D" id="3.30.460.10">
    <property type="entry name" value="Beta Polymerase, domain 2"/>
    <property type="match status" value="1"/>
</dbReference>
<dbReference type="PANTHER" id="PTHR33933:SF1">
    <property type="entry name" value="PROTEIN ADENYLYLTRANSFERASE MNTA-RELATED"/>
    <property type="match status" value="1"/>
</dbReference>
<protein>
    <recommendedName>
        <fullName evidence="1">Polymerase nucleotidyl transferase domain-containing protein</fullName>
    </recommendedName>
</protein>
<accession>A0A6J4L772</accession>
<dbReference type="SUPFAM" id="SSF81301">
    <property type="entry name" value="Nucleotidyltransferase"/>
    <property type="match status" value="1"/>
</dbReference>
<dbReference type="InterPro" id="IPR043519">
    <property type="entry name" value="NT_sf"/>
</dbReference>
<dbReference type="InterPro" id="IPR052548">
    <property type="entry name" value="Type_VII_TA_antitoxin"/>
</dbReference>
<dbReference type="Pfam" id="PF01909">
    <property type="entry name" value="NTP_transf_2"/>
    <property type="match status" value="1"/>
</dbReference>
<proteinExistence type="predicted"/>
<organism evidence="2">
    <name type="scientific">uncultured Leptolyngbya sp</name>
    <dbReference type="NCBI Taxonomy" id="332963"/>
    <lineage>
        <taxon>Bacteria</taxon>
        <taxon>Bacillati</taxon>
        <taxon>Cyanobacteriota</taxon>
        <taxon>Cyanophyceae</taxon>
        <taxon>Leptolyngbyales</taxon>
        <taxon>Leptolyngbyaceae</taxon>
        <taxon>Leptolyngbya group</taxon>
        <taxon>Leptolyngbya</taxon>
        <taxon>environmental samples</taxon>
    </lineage>
</organism>
<reference evidence="2" key="1">
    <citation type="submission" date="2020-02" db="EMBL/GenBank/DDBJ databases">
        <authorList>
            <person name="Meier V. D."/>
        </authorList>
    </citation>
    <scope>NUCLEOTIDE SEQUENCE</scope>
    <source>
        <strain evidence="2">AVDCRST_MAG94</strain>
    </source>
</reference>
<dbReference type="PANTHER" id="PTHR33933">
    <property type="entry name" value="NUCLEOTIDYLTRANSFERASE"/>
    <property type="match status" value="1"/>
</dbReference>
<evidence type="ECO:0000259" key="1">
    <source>
        <dbReference type="Pfam" id="PF01909"/>
    </source>
</evidence>
<dbReference type="EMBL" id="CADCTY010000575">
    <property type="protein sequence ID" value="CAA9325798.1"/>
    <property type="molecule type" value="Genomic_DNA"/>
</dbReference>